<dbReference type="EMBL" id="JACVVK020000014">
    <property type="protein sequence ID" value="KAK7504705.1"/>
    <property type="molecule type" value="Genomic_DNA"/>
</dbReference>
<evidence type="ECO:0000313" key="1">
    <source>
        <dbReference type="EMBL" id="KAK7504705.1"/>
    </source>
</evidence>
<organism evidence="1 2">
    <name type="scientific">Batillaria attramentaria</name>
    <dbReference type="NCBI Taxonomy" id="370345"/>
    <lineage>
        <taxon>Eukaryota</taxon>
        <taxon>Metazoa</taxon>
        <taxon>Spiralia</taxon>
        <taxon>Lophotrochozoa</taxon>
        <taxon>Mollusca</taxon>
        <taxon>Gastropoda</taxon>
        <taxon>Caenogastropoda</taxon>
        <taxon>Sorbeoconcha</taxon>
        <taxon>Cerithioidea</taxon>
        <taxon>Batillariidae</taxon>
        <taxon>Batillaria</taxon>
    </lineage>
</organism>
<evidence type="ECO:0000313" key="2">
    <source>
        <dbReference type="Proteomes" id="UP001519460"/>
    </source>
</evidence>
<reference evidence="1 2" key="1">
    <citation type="journal article" date="2023" name="Sci. Data">
        <title>Genome assembly of the Korean intertidal mud-creeper Batillaria attramentaria.</title>
        <authorList>
            <person name="Patra A.K."/>
            <person name="Ho P.T."/>
            <person name="Jun S."/>
            <person name="Lee S.J."/>
            <person name="Kim Y."/>
            <person name="Won Y.J."/>
        </authorList>
    </citation>
    <scope>NUCLEOTIDE SEQUENCE [LARGE SCALE GENOMIC DNA]</scope>
    <source>
        <strain evidence="1">Wonlab-2016</strain>
    </source>
</reference>
<dbReference type="AlphaFoldDB" id="A0ABD0LZP6"/>
<proteinExistence type="predicted"/>
<feature type="non-terminal residue" evidence="1">
    <location>
        <position position="1"/>
    </location>
</feature>
<sequence length="51" mass="5784">TERTQTARQKKTYLRHVHADPPVRTASQSSRGYVEFTTDFQTSPLLADCTS</sequence>
<name>A0ABD0LZP6_9CAEN</name>
<keyword evidence="2" id="KW-1185">Reference proteome</keyword>
<gene>
    <name evidence="1" type="ORF">BaRGS_00004191</name>
</gene>
<dbReference type="Proteomes" id="UP001519460">
    <property type="component" value="Unassembled WGS sequence"/>
</dbReference>
<comment type="caution">
    <text evidence="1">The sequence shown here is derived from an EMBL/GenBank/DDBJ whole genome shotgun (WGS) entry which is preliminary data.</text>
</comment>
<feature type="non-terminal residue" evidence="1">
    <location>
        <position position="51"/>
    </location>
</feature>
<protein>
    <submittedName>
        <fullName evidence="1">Uncharacterized protein</fullName>
    </submittedName>
</protein>
<accession>A0ABD0LZP6</accession>